<name>A0AAP0IED4_9MAGN</name>
<reference evidence="2 3" key="1">
    <citation type="submission" date="2024-01" db="EMBL/GenBank/DDBJ databases">
        <title>Genome assemblies of Stephania.</title>
        <authorList>
            <person name="Yang L."/>
        </authorList>
    </citation>
    <scope>NUCLEOTIDE SEQUENCE [LARGE SCALE GENOMIC DNA]</scope>
    <source>
        <strain evidence="2">YNDBR</strain>
        <tissue evidence="2">Leaf</tissue>
    </source>
</reference>
<keyword evidence="3" id="KW-1185">Reference proteome</keyword>
<accession>A0AAP0IED4</accession>
<feature type="compositionally biased region" description="Polar residues" evidence="1">
    <location>
        <begin position="85"/>
        <end position="101"/>
    </location>
</feature>
<dbReference type="EMBL" id="JBBNAF010000009">
    <property type="protein sequence ID" value="KAK9113893.1"/>
    <property type="molecule type" value="Genomic_DNA"/>
</dbReference>
<evidence type="ECO:0000256" key="1">
    <source>
        <dbReference type="SAM" id="MobiDB-lite"/>
    </source>
</evidence>
<sequence>MPSSPSSSTTPDLRTLASRASTSTEHIRNRCRDRHNKTSGQRRRCRTESRRQGRRRFIISMARTKMKSNEEDTRGETGRHADWRAQTSSYRKSNELGQTSDELGKGSVAHASDVQGREISVHKALVPPVKSFSSKSNEEDMEQVVTEEDSS</sequence>
<dbReference type="Proteomes" id="UP001420932">
    <property type="component" value="Unassembled WGS sequence"/>
</dbReference>
<protein>
    <submittedName>
        <fullName evidence="2">Uncharacterized protein</fullName>
    </submittedName>
</protein>
<gene>
    <name evidence="2" type="ORF">Syun_020690</name>
</gene>
<evidence type="ECO:0000313" key="3">
    <source>
        <dbReference type="Proteomes" id="UP001420932"/>
    </source>
</evidence>
<feature type="region of interest" description="Disordered" evidence="1">
    <location>
        <begin position="1"/>
        <end position="151"/>
    </location>
</feature>
<feature type="compositionally biased region" description="Basic residues" evidence="1">
    <location>
        <begin position="31"/>
        <end position="45"/>
    </location>
</feature>
<evidence type="ECO:0000313" key="2">
    <source>
        <dbReference type="EMBL" id="KAK9113893.1"/>
    </source>
</evidence>
<feature type="compositionally biased region" description="Basic and acidic residues" evidence="1">
    <location>
        <begin position="67"/>
        <end position="83"/>
    </location>
</feature>
<feature type="compositionally biased region" description="Acidic residues" evidence="1">
    <location>
        <begin position="139"/>
        <end position="151"/>
    </location>
</feature>
<comment type="caution">
    <text evidence="2">The sequence shown here is derived from an EMBL/GenBank/DDBJ whole genome shotgun (WGS) entry which is preliminary data.</text>
</comment>
<feature type="compositionally biased region" description="Low complexity" evidence="1">
    <location>
        <begin position="1"/>
        <end position="11"/>
    </location>
</feature>
<dbReference type="AlphaFoldDB" id="A0AAP0IED4"/>
<organism evidence="2 3">
    <name type="scientific">Stephania yunnanensis</name>
    <dbReference type="NCBI Taxonomy" id="152371"/>
    <lineage>
        <taxon>Eukaryota</taxon>
        <taxon>Viridiplantae</taxon>
        <taxon>Streptophyta</taxon>
        <taxon>Embryophyta</taxon>
        <taxon>Tracheophyta</taxon>
        <taxon>Spermatophyta</taxon>
        <taxon>Magnoliopsida</taxon>
        <taxon>Ranunculales</taxon>
        <taxon>Menispermaceae</taxon>
        <taxon>Menispermoideae</taxon>
        <taxon>Cissampelideae</taxon>
        <taxon>Stephania</taxon>
    </lineage>
</organism>
<proteinExistence type="predicted"/>